<dbReference type="Pfam" id="PF05066">
    <property type="entry name" value="HARE-HTH"/>
    <property type="match status" value="1"/>
</dbReference>
<evidence type="ECO:0000313" key="4">
    <source>
        <dbReference type="Proteomes" id="UP000194641"/>
    </source>
</evidence>
<dbReference type="GO" id="GO:0006355">
    <property type="term" value="P:regulation of DNA-templated transcription"/>
    <property type="evidence" value="ECO:0007669"/>
    <property type="project" value="InterPro"/>
</dbReference>
<sequence length="301" mass="33919">MNSYLKMSEVILSKSHQPLTAREILAAAYRLQLVPDHLFGKTQHKTLHARLCEDVLHNRRGSLFVRTAPGRFCLASRLEANVSKSEYVAPQRSYQLKQFDVLCADRKDLDLTFQSESGIVKFQSIAQQFQRQIPLRLAEKDSLLVYVRLLVMIRSASRLLTLTAMEGAEFGSGRSIGLLGFLRGSDADLFSDEPHGIDFAARRTIAEQSSASVHQIHELIRLHPRQDLWCMPVANVHSRNNSVVLFVQYQCEKPDEFISFFPGSRAPRWTQVPTEINDIATLEPISSRFVELAANGAVAIV</sequence>
<evidence type="ECO:0000259" key="2">
    <source>
        <dbReference type="PROSITE" id="PS51913"/>
    </source>
</evidence>
<dbReference type="EMBL" id="JOPA01000029">
    <property type="protein sequence ID" value="OUI92546.1"/>
    <property type="molecule type" value="Genomic_DNA"/>
</dbReference>
<evidence type="ECO:0000256" key="1">
    <source>
        <dbReference type="ARBA" id="ARBA00023163"/>
    </source>
</evidence>
<protein>
    <recommendedName>
        <fullName evidence="2">HTH HARE-type domain-containing protein</fullName>
    </recommendedName>
</protein>
<evidence type="ECO:0000313" key="3">
    <source>
        <dbReference type="EMBL" id="OUI92546.1"/>
    </source>
</evidence>
<feature type="domain" description="HTH HARE-type" evidence="2">
    <location>
        <begin position="2"/>
        <end position="77"/>
    </location>
</feature>
<accession>A0A252ARU9</accession>
<dbReference type="AlphaFoldDB" id="A0A252ARU9"/>
<name>A0A252ARU9_9PROT</name>
<dbReference type="InterPro" id="IPR007759">
    <property type="entry name" value="Asxl_HARE-HTH"/>
</dbReference>
<gene>
    <name evidence="3" type="ORF">HK17_10130</name>
</gene>
<dbReference type="Proteomes" id="UP000194641">
    <property type="component" value="Unassembled WGS sequence"/>
</dbReference>
<organism evidence="3 4">
    <name type="scientific">Acetobacter indonesiensis</name>
    <dbReference type="NCBI Taxonomy" id="104101"/>
    <lineage>
        <taxon>Bacteria</taxon>
        <taxon>Pseudomonadati</taxon>
        <taxon>Pseudomonadota</taxon>
        <taxon>Alphaproteobacteria</taxon>
        <taxon>Acetobacterales</taxon>
        <taxon>Acetobacteraceae</taxon>
        <taxon>Acetobacter</taxon>
    </lineage>
</organism>
<reference evidence="4" key="1">
    <citation type="submission" date="2014-06" db="EMBL/GenBank/DDBJ databases">
        <authorList>
            <person name="Winans N.J."/>
            <person name="Newell P.D."/>
            <person name="Douglas A.E."/>
        </authorList>
    </citation>
    <scope>NUCLEOTIDE SEQUENCE [LARGE SCALE GENOMIC DNA]</scope>
</reference>
<keyword evidence="1" id="KW-0804">Transcription</keyword>
<comment type="caution">
    <text evidence="3">The sequence shown here is derived from an EMBL/GenBank/DDBJ whole genome shotgun (WGS) entry which is preliminary data.</text>
</comment>
<proteinExistence type="predicted"/>
<dbReference type="PROSITE" id="PS51913">
    <property type="entry name" value="HTH_HARE"/>
    <property type="match status" value="1"/>
</dbReference>